<feature type="compositionally biased region" description="Acidic residues" evidence="1">
    <location>
        <begin position="248"/>
        <end position="257"/>
    </location>
</feature>
<keyword evidence="2" id="KW-0472">Membrane</keyword>
<feature type="compositionally biased region" description="Acidic residues" evidence="1">
    <location>
        <begin position="348"/>
        <end position="357"/>
    </location>
</feature>
<protein>
    <submittedName>
        <fullName evidence="3">DUF247 domain protein</fullName>
    </submittedName>
</protein>
<feature type="compositionally biased region" description="Acidic residues" evidence="1">
    <location>
        <begin position="408"/>
        <end position="417"/>
    </location>
</feature>
<feature type="compositionally biased region" description="Acidic residues" evidence="1">
    <location>
        <begin position="328"/>
        <end position="337"/>
    </location>
</feature>
<feature type="compositionally biased region" description="Acidic residues" evidence="1">
    <location>
        <begin position="488"/>
        <end position="497"/>
    </location>
</feature>
<dbReference type="PANTHER" id="PTHR31549">
    <property type="entry name" value="PROTEIN, PUTATIVE (DUF247)-RELATED-RELATED"/>
    <property type="match status" value="1"/>
</dbReference>
<dbReference type="OrthoDB" id="1849062at2759"/>
<feature type="region of interest" description="Disordered" evidence="1">
    <location>
        <begin position="205"/>
        <end position="510"/>
    </location>
</feature>
<dbReference type="InterPro" id="IPR004158">
    <property type="entry name" value="DUF247_pln"/>
</dbReference>
<dbReference type="AlphaFoldDB" id="A0A072TZF8"/>
<reference evidence="4" key="3">
    <citation type="submission" date="2015-04" db="UniProtKB">
        <authorList>
            <consortium name="EnsemblPlants"/>
        </authorList>
    </citation>
    <scope>IDENTIFICATION</scope>
    <source>
        <strain evidence="4">cv. Jemalong A17</strain>
    </source>
</reference>
<feature type="compositionally biased region" description="Basic and acidic residues" evidence="1">
    <location>
        <begin position="209"/>
        <end position="220"/>
    </location>
</feature>
<feature type="compositionally biased region" description="Acidic residues" evidence="1">
    <location>
        <begin position="448"/>
        <end position="457"/>
    </location>
</feature>
<dbReference type="PANTHER" id="PTHR31549:SF191">
    <property type="entry name" value="DUF247 DOMAIN PROTEIN"/>
    <property type="match status" value="1"/>
</dbReference>
<feature type="compositionally biased region" description="Acidic residues" evidence="1">
    <location>
        <begin position="428"/>
        <end position="437"/>
    </location>
</feature>
<dbReference type="Pfam" id="PF03140">
    <property type="entry name" value="DUF247"/>
    <property type="match status" value="2"/>
</dbReference>
<dbReference type="EnsemblPlants" id="KEH22854">
    <property type="protein sequence ID" value="KEH22854"/>
    <property type="gene ID" value="MTR_7g059480"/>
</dbReference>
<evidence type="ECO:0000313" key="5">
    <source>
        <dbReference type="Proteomes" id="UP000002051"/>
    </source>
</evidence>
<organism evidence="3 5">
    <name type="scientific">Medicago truncatula</name>
    <name type="common">Barrel medic</name>
    <name type="synonym">Medicago tribuloides</name>
    <dbReference type="NCBI Taxonomy" id="3880"/>
    <lineage>
        <taxon>Eukaryota</taxon>
        <taxon>Viridiplantae</taxon>
        <taxon>Streptophyta</taxon>
        <taxon>Embryophyta</taxon>
        <taxon>Tracheophyta</taxon>
        <taxon>Spermatophyta</taxon>
        <taxon>Magnoliopsida</taxon>
        <taxon>eudicotyledons</taxon>
        <taxon>Gunneridae</taxon>
        <taxon>Pentapetalae</taxon>
        <taxon>rosids</taxon>
        <taxon>fabids</taxon>
        <taxon>Fabales</taxon>
        <taxon>Fabaceae</taxon>
        <taxon>Papilionoideae</taxon>
        <taxon>50 kb inversion clade</taxon>
        <taxon>NPAAA clade</taxon>
        <taxon>Hologalegina</taxon>
        <taxon>IRL clade</taxon>
        <taxon>Trifolieae</taxon>
        <taxon>Medicago</taxon>
    </lineage>
</organism>
<feature type="compositionally biased region" description="Acidic residues" evidence="1">
    <location>
        <begin position="468"/>
        <end position="477"/>
    </location>
</feature>
<feature type="compositionally biased region" description="Acidic residues" evidence="1">
    <location>
        <begin position="268"/>
        <end position="277"/>
    </location>
</feature>
<feature type="compositionally biased region" description="Acidic residues" evidence="1">
    <location>
        <begin position="308"/>
        <end position="317"/>
    </location>
</feature>
<dbReference type="Proteomes" id="UP000002051">
    <property type="component" value="Unassembled WGS sequence"/>
</dbReference>
<evidence type="ECO:0000256" key="2">
    <source>
        <dbReference type="SAM" id="Phobius"/>
    </source>
</evidence>
<feature type="compositionally biased region" description="Acidic residues" evidence="1">
    <location>
        <begin position="368"/>
        <end position="377"/>
    </location>
</feature>
<evidence type="ECO:0000313" key="4">
    <source>
        <dbReference type="EnsemblPlants" id="KEH22854"/>
    </source>
</evidence>
<keyword evidence="5" id="KW-1185">Reference proteome</keyword>
<gene>
    <name evidence="4" type="primary">25498456</name>
    <name evidence="3" type="ordered locus">MTR_7g059480</name>
</gene>
<reference evidence="3 5" key="2">
    <citation type="journal article" date="2014" name="BMC Genomics">
        <title>An improved genome release (version Mt4.0) for the model legume Medicago truncatula.</title>
        <authorList>
            <person name="Tang H."/>
            <person name="Krishnakumar V."/>
            <person name="Bidwell S."/>
            <person name="Rosen B."/>
            <person name="Chan A."/>
            <person name="Zhou S."/>
            <person name="Gentzbittel L."/>
            <person name="Childs K.L."/>
            <person name="Yandell M."/>
            <person name="Gundlach H."/>
            <person name="Mayer K.F."/>
            <person name="Schwartz D.C."/>
            <person name="Town C.D."/>
        </authorList>
    </citation>
    <scope>GENOME REANNOTATION</scope>
    <source>
        <strain evidence="3">A17</strain>
        <strain evidence="4 5">cv. Jemalong A17</strain>
    </source>
</reference>
<feature type="compositionally biased region" description="Acidic residues" evidence="1">
    <location>
        <begin position="288"/>
        <end position="297"/>
    </location>
</feature>
<proteinExistence type="predicted"/>
<keyword evidence="2" id="KW-0812">Transmembrane</keyword>
<dbReference type="HOGENOM" id="CLU_020188_1_2_1"/>
<sequence>MASQTIKEKFVELKNSKQTPRNARPKIQRVADHLRNKKDFGKYYSPKFVSIGPIHHGSTNLNIGEKYKLVWASKYIENIGLIPEELHKKIADNIDELKGRFSDDVLNLTGNSLQGFGCLEEKLSWMLFVDGCSLLYILEKVTLFNDPRPMDIKLDQLVLVMMDVLLLENQLPYEVLKLLWKDNNENELIKCMTSFPNYLEILPDEDESQSEKEKEGEGEHSVLIPDELQSEMEEEGEGEHSVSIPDELQSEMEEEGEGEHSVSIPDELQSEMEEEGEGEHSVSIPDELQSEMEEEGEGEHSVSIPDELQSEMEEEGEGEHSVSIPDELQSEMEEEGEGEHSVSIPDELQSEMEEEGEGEHSVSIPDELQSEMEEEGEGEHSVSIPDELQSEMEEEGEGEHSVSIPDELQSEMEEEGEGEHSVSIPDELQSEMEEEGEGEHSVSIPDELQSEMEEEGEGEHSVLIPDELQSEMEEEGEGEHSVSIPDELQSEIEEEGEGEHSASIPVPNESQLEKPTHLLDLQRKVILTTSNSKMIQSIGNKSNEAADMKWSQKLLQKIKIWSRKLLQKITNWKWKLYYKIMKWIGKKSKRYVVPFTYRNIQDLKAVGIRLKTSMTQRPRDIDFCGGWFAAELTLPMIIVTNGSAHMFLNLIAYEMCPDFENDYEICSFLAFMDSLIDHPEDVKELRSNGILLNKLGSDEEVAHLFNIISTDLVRNTYIYHDVKWKINDHYCNKYKTWIAQGFHTYFNSPWAIIAFIAAVVVLVLTFIQTWFTIHPTSK</sequence>
<dbReference type="EMBL" id="CM001223">
    <property type="protein sequence ID" value="KEH22854.1"/>
    <property type="molecule type" value="Genomic_DNA"/>
</dbReference>
<evidence type="ECO:0000256" key="1">
    <source>
        <dbReference type="SAM" id="MobiDB-lite"/>
    </source>
</evidence>
<accession>A0A072TZF8</accession>
<name>A0A072TZF8_MEDTR</name>
<reference evidence="3 5" key="1">
    <citation type="journal article" date="2011" name="Nature">
        <title>The Medicago genome provides insight into the evolution of rhizobial symbioses.</title>
        <authorList>
            <person name="Young N.D."/>
            <person name="Debelle F."/>
            <person name="Oldroyd G.E."/>
            <person name="Geurts R."/>
            <person name="Cannon S.B."/>
            <person name="Udvardi M.K."/>
            <person name="Benedito V.A."/>
            <person name="Mayer K.F."/>
            <person name="Gouzy J."/>
            <person name="Schoof H."/>
            <person name="Van de Peer Y."/>
            <person name="Proost S."/>
            <person name="Cook D.R."/>
            <person name="Meyers B.C."/>
            <person name="Spannagl M."/>
            <person name="Cheung F."/>
            <person name="De Mita S."/>
            <person name="Krishnakumar V."/>
            <person name="Gundlach H."/>
            <person name="Zhou S."/>
            <person name="Mudge J."/>
            <person name="Bharti A.K."/>
            <person name="Murray J.D."/>
            <person name="Naoumkina M.A."/>
            <person name="Rosen B."/>
            <person name="Silverstein K.A."/>
            <person name="Tang H."/>
            <person name="Rombauts S."/>
            <person name="Zhao P.X."/>
            <person name="Zhou P."/>
            <person name="Barbe V."/>
            <person name="Bardou P."/>
            <person name="Bechner M."/>
            <person name="Bellec A."/>
            <person name="Berger A."/>
            <person name="Berges H."/>
            <person name="Bidwell S."/>
            <person name="Bisseling T."/>
            <person name="Choisne N."/>
            <person name="Couloux A."/>
            <person name="Denny R."/>
            <person name="Deshpande S."/>
            <person name="Dai X."/>
            <person name="Doyle J.J."/>
            <person name="Dudez A.M."/>
            <person name="Farmer A.D."/>
            <person name="Fouteau S."/>
            <person name="Franken C."/>
            <person name="Gibelin C."/>
            <person name="Gish J."/>
            <person name="Goldstein S."/>
            <person name="Gonzalez A.J."/>
            <person name="Green P.J."/>
            <person name="Hallab A."/>
            <person name="Hartog M."/>
            <person name="Hua A."/>
            <person name="Humphray S.J."/>
            <person name="Jeong D.H."/>
            <person name="Jing Y."/>
            <person name="Jocker A."/>
            <person name="Kenton S.M."/>
            <person name="Kim D.J."/>
            <person name="Klee K."/>
            <person name="Lai H."/>
            <person name="Lang C."/>
            <person name="Lin S."/>
            <person name="Macmil S.L."/>
            <person name="Magdelenat G."/>
            <person name="Matthews L."/>
            <person name="McCorrison J."/>
            <person name="Monaghan E.L."/>
            <person name="Mun J.H."/>
            <person name="Najar F.Z."/>
            <person name="Nicholson C."/>
            <person name="Noirot C."/>
            <person name="O'Bleness M."/>
            <person name="Paule C.R."/>
            <person name="Poulain J."/>
            <person name="Prion F."/>
            <person name="Qin B."/>
            <person name="Qu C."/>
            <person name="Retzel E.F."/>
            <person name="Riddle C."/>
            <person name="Sallet E."/>
            <person name="Samain S."/>
            <person name="Samson N."/>
            <person name="Sanders I."/>
            <person name="Saurat O."/>
            <person name="Scarpelli C."/>
            <person name="Schiex T."/>
            <person name="Segurens B."/>
            <person name="Severin A.J."/>
            <person name="Sherrier D.J."/>
            <person name="Shi R."/>
            <person name="Sims S."/>
            <person name="Singer S.R."/>
            <person name="Sinharoy S."/>
            <person name="Sterck L."/>
            <person name="Viollet A."/>
            <person name="Wang B.B."/>
            <person name="Wang K."/>
            <person name="Wang M."/>
            <person name="Wang X."/>
            <person name="Warfsmann J."/>
            <person name="Weissenbach J."/>
            <person name="White D.D."/>
            <person name="White J.D."/>
            <person name="Wiley G.B."/>
            <person name="Wincker P."/>
            <person name="Xing Y."/>
            <person name="Yang L."/>
            <person name="Yao Z."/>
            <person name="Ying F."/>
            <person name="Zhai J."/>
            <person name="Zhou L."/>
            <person name="Zuber A."/>
            <person name="Denarie J."/>
            <person name="Dixon R.A."/>
            <person name="May G.D."/>
            <person name="Schwartz D.C."/>
            <person name="Rogers J."/>
            <person name="Quetier F."/>
            <person name="Town C.D."/>
            <person name="Roe B.A."/>
        </authorList>
    </citation>
    <scope>NUCLEOTIDE SEQUENCE [LARGE SCALE GENOMIC DNA]</scope>
    <source>
        <strain evidence="3">A17</strain>
        <strain evidence="4 5">cv. Jemalong A17</strain>
    </source>
</reference>
<feature type="transmembrane region" description="Helical" evidence="2">
    <location>
        <begin position="750"/>
        <end position="773"/>
    </location>
</feature>
<evidence type="ECO:0000313" key="3">
    <source>
        <dbReference type="EMBL" id="KEH22854.1"/>
    </source>
</evidence>
<keyword evidence="2" id="KW-1133">Transmembrane helix</keyword>
<feature type="compositionally biased region" description="Acidic residues" evidence="1">
    <location>
        <begin position="228"/>
        <end position="237"/>
    </location>
</feature>
<feature type="compositionally biased region" description="Acidic residues" evidence="1">
    <location>
        <begin position="388"/>
        <end position="397"/>
    </location>
</feature>